<organism evidence="2 3">
    <name type="scientific">Gomphillus americanus</name>
    <dbReference type="NCBI Taxonomy" id="1940652"/>
    <lineage>
        <taxon>Eukaryota</taxon>
        <taxon>Fungi</taxon>
        <taxon>Dikarya</taxon>
        <taxon>Ascomycota</taxon>
        <taxon>Pezizomycotina</taxon>
        <taxon>Lecanoromycetes</taxon>
        <taxon>OSLEUM clade</taxon>
        <taxon>Ostropomycetidae</taxon>
        <taxon>Ostropales</taxon>
        <taxon>Graphidaceae</taxon>
        <taxon>Gomphilloideae</taxon>
        <taxon>Gomphillus</taxon>
    </lineage>
</organism>
<evidence type="ECO:0000313" key="3">
    <source>
        <dbReference type="Proteomes" id="UP000664169"/>
    </source>
</evidence>
<feature type="compositionally biased region" description="Low complexity" evidence="1">
    <location>
        <begin position="39"/>
        <end position="50"/>
    </location>
</feature>
<reference evidence="2" key="1">
    <citation type="submission" date="2021-03" db="EMBL/GenBank/DDBJ databases">
        <authorList>
            <person name="Tagirdzhanova G."/>
        </authorList>
    </citation>
    <scope>NUCLEOTIDE SEQUENCE</scope>
</reference>
<proteinExistence type="predicted"/>
<name>A0A8H3EWP9_9LECA</name>
<accession>A0A8H3EWP9</accession>
<protein>
    <submittedName>
        <fullName evidence="2">Uncharacterized protein</fullName>
    </submittedName>
</protein>
<dbReference type="Proteomes" id="UP000664169">
    <property type="component" value="Unassembled WGS sequence"/>
</dbReference>
<dbReference type="OrthoDB" id="5244524at2759"/>
<gene>
    <name evidence="2" type="ORF">GOMPHAMPRED_007011</name>
</gene>
<sequence length="251" mass="28466">MQAVRRLSLPFVQPLARLFNHEELDSVHRESLPPPPENPATTTPPASSNLNQVVSHPTTVISTTDADLPLLLQDAVYIYQLSHPSPLKLSPLAFHTADIVWRYKDSERVYNILQKRGIITPQGGIRTAAISNKFAHQFAFLSAFAQRRIIGLLFWWEEEEQRLKHLYQQGDDIFEALNGMEESQDRAMFNMLQIELERVKMLIKQKPSIRCSDTASARKHEQLPAYAPPPPGSSREQLPMFTEDPATFVAG</sequence>
<dbReference type="EMBL" id="CAJPDQ010000005">
    <property type="protein sequence ID" value="CAF9910236.1"/>
    <property type="molecule type" value="Genomic_DNA"/>
</dbReference>
<dbReference type="AlphaFoldDB" id="A0A8H3EWP9"/>
<comment type="caution">
    <text evidence="2">The sequence shown here is derived from an EMBL/GenBank/DDBJ whole genome shotgun (WGS) entry which is preliminary data.</text>
</comment>
<evidence type="ECO:0000313" key="2">
    <source>
        <dbReference type="EMBL" id="CAF9910236.1"/>
    </source>
</evidence>
<evidence type="ECO:0000256" key="1">
    <source>
        <dbReference type="SAM" id="MobiDB-lite"/>
    </source>
</evidence>
<keyword evidence="3" id="KW-1185">Reference proteome</keyword>
<feature type="region of interest" description="Disordered" evidence="1">
    <location>
        <begin position="213"/>
        <end position="251"/>
    </location>
</feature>
<feature type="region of interest" description="Disordered" evidence="1">
    <location>
        <begin position="26"/>
        <end position="51"/>
    </location>
</feature>